<proteinExistence type="predicted"/>
<dbReference type="PATRIC" id="fig|28037.95.peg.2000"/>
<name>A0A081PT02_STRMT</name>
<dbReference type="OrthoDB" id="9937667at2"/>
<sequence length="256" mass="30039">MIEFYDNYCTKQCGEDELYFFKGFQGKVELNKLNISFQRESEKLLVRYANPKSNFDRLRFKEFEYDEKVCADETLSFISALSDIEDGSENLVQDLSKNREVYFLPTDLERIIRDIILNNKRRRIPKILEPLIPADIKEKIDFDFVDIPDEVYICHNKIGEVSTSFLKLADATNISEVKRNMDYIKDNFNDSFIDGIDSYYIGDIKKGFGIMERDSKKKYEAPSTFHYNFVLRNNDEDKLEGLLKSLSGAFTPYPFK</sequence>
<gene>
    <name evidence="1" type="ORF">SK629_2071</name>
</gene>
<reference evidence="1 2" key="1">
    <citation type="submission" date="2014-05" db="EMBL/GenBank/DDBJ databases">
        <authorList>
            <person name="Daugherty S.C."/>
            <person name="Tallon L.J."/>
            <person name="Sadzewicz L."/>
            <person name="Kilian M."/>
            <person name="Tettelin H."/>
        </authorList>
    </citation>
    <scope>NUCLEOTIDE SEQUENCE [LARGE SCALE GENOMIC DNA]</scope>
    <source>
        <strain evidence="1 2">SK629</strain>
    </source>
</reference>
<organism evidence="1 2">
    <name type="scientific">Streptococcus mitis</name>
    <dbReference type="NCBI Taxonomy" id="28037"/>
    <lineage>
        <taxon>Bacteria</taxon>
        <taxon>Bacillati</taxon>
        <taxon>Bacillota</taxon>
        <taxon>Bacilli</taxon>
        <taxon>Lactobacillales</taxon>
        <taxon>Streptococcaceae</taxon>
        <taxon>Streptococcus</taxon>
        <taxon>Streptococcus mitis group</taxon>
    </lineage>
</organism>
<dbReference type="EMBL" id="JPFU01000015">
    <property type="protein sequence ID" value="KEQ33825.1"/>
    <property type="molecule type" value="Genomic_DNA"/>
</dbReference>
<dbReference type="Proteomes" id="UP000028090">
    <property type="component" value="Unassembled WGS sequence"/>
</dbReference>
<dbReference type="AlphaFoldDB" id="A0A081PT02"/>
<dbReference type="RefSeq" id="WP_042901778.1">
    <property type="nucleotide sequence ID" value="NZ_JPFU01000015.1"/>
</dbReference>
<protein>
    <submittedName>
        <fullName evidence="1">Uncharacterized protein</fullName>
    </submittedName>
</protein>
<evidence type="ECO:0000313" key="2">
    <source>
        <dbReference type="Proteomes" id="UP000028090"/>
    </source>
</evidence>
<evidence type="ECO:0000313" key="1">
    <source>
        <dbReference type="EMBL" id="KEQ33825.1"/>
    </source>
</evidence>
<accession>A0A081PT02</accession>
<comment type="caution">
    <text evidence="1">The sequence shown here is derived from an EMBL/GenBank/DDBJ whole genome shotgun (WGS) entry which is preliminary data.</text>
</comment>